<dbReference type="Gene3D" id="3.40.50.720">
    <property type="entry name" value="NAD(P)-binding Rossmann-like Domain"/>
    <property type="match status" value="2"/>
</dbReference>
<dbReference type="Proteomes" id="UP000663861">
    <property type="component" value="Unassembled WGS sequence"/>
</dbReference>
<dbReference type="PANTHER" id="PTHR45033:SF2">
    <property type="entry name" value="ZINC-TYPE ALCOHOL DEHYDROGENASE-LIKE PROTEIN C1773.06C"/>
    <property type="match status" value="1"/>
</dbReference>
<comment type="caution">
    <text evidence="2">The sequence shown here is derived from an EMBL/GenBank/DDBJ whole genome shotgun (WGS) entry which is preliminary data.</text>
</comment>
<name>A0A8H3H287_9AGAM</name>
<reference evidence="2" key="1">
    <citation type="submission" date="2021-01" db="EMBL/GenBank/DDBJ databases">
        <authorList>
            <person name="Kaushik A."/>
        </authorList>
    </citation>
    <scope>NUCLEOTIDE SEQUENCE</scope>
    <source>
        <strain evidence="2">AG4-RS23</strain>
    </source>
</reference>
<proteinExistence type="predicted"/>
<evidence type="ECO:0000313" key="3">
    <source>
        <dbReference type="Proteomes" id="UP000663861"/>
    </source>
</evidence>
<dbReference type="AlphaFoldDB" id="A0A8H3H287"/>
<dbReference type="PANTHER" id="PTHR45033">
    <property type="match status" value="1"/>
</dbReference>
<dbReference type="InterPro" id="IPR052711">
    <property type="entry name" value="Zinc_ADH-like"/>
</dbReference>
<evidence type="ECO:0000313" key="2">
    <source>
        <dbReference type="EMBL" id="CAE6480076.1"/>
    </source>
</evidence>
<accession>A0A8H3H287</accession>
<dbReference type="InterPro" id="IPR011032">
    <property type="entry name" value="GroES-like_sf"/>
</dbReference>
<gene>
    <name evidence="2" type="ORF">RDB_LOCUS96918</name>
</gene>
<dbReference type="SMART" id="SM00829">
    <property type="entry name" value="PKS_ER"/>
    <property type="match status" value="1"/>
</dbReference>
<organism evidence="2 3">
    <name type="scientific">Rhizoctonia solani</name>
    <dbReference type="NCBI Taxonomy" id="456999"/>
    <lineage>
        <taxon>Eukaryota</taxon>
        <taxon>Fungi</taxon>
        <taxon>Dikarya</taxon>
        <taxon>Basidiomycota</taxon>
        <taxon>Agaricomycotina</taxon>
        <taxon>Agaricomycetes</taxon>
        <taxon>Cantharellales</taxon>
        <taxon>Ceratobasidiaceae</taxon>
        <taxon>Rhizoctonia</taxon>
    </lineage>
</organism>
<dbReference type="Pfam" id="PF00107">
    <property type="entry name" value="ADH_zinc_N"/>
    <property type="match status" value="1"/>
</dbReference>
<dbReference type="SUPFAM" id="SSF50129">
    <property type="entry name" value="GroES-like"/>
    <property type="match status" value="1"/>
</dbReference>
<dbReference type="GO" id="GO:0016491">
    <property type="term" value="F:oxidoreductase activity"/>
    <property type="evidence" value="ECO:0007669"/>
    <property type="project" value="InterPro"/>
</dbReference>
<dbReference type="SUPFAM" id="SSF51735">
    <property type="entry name" value="NAD(P)-binding Rossmann-fold domains"/>
    <property type="match status" value="2"/>
</dbReference>
<dbReference type="InterPro" id="IPR013154">
    <property type="entry name" value="ADH-like_N"/>
</dbReference>
<evidence type="ECO:0000259" key="1">
    <source>
        <dbReference type="SMART" id="SM00829"/>
    </source>
</evidence>
<dbReference type="Pfam" id="PF08240">
    <property type="entry name" value="ADH_N"/>
    <property type="match status" value="1"/>
</dbReference>
<dbReference type="CDD" id="cd08276">
    <property type="entry name" value="MDR7"/>
    <property type="match status" value="1"/>
</dbReference>
<dbReference type="InterPro" id="IPR013149">
    <property type="entry name" value="ADH-like_C"/>
</dbReference>
<sequence length="375" mass="40505">MTSIPTVAQAWRFPVDQSTWKDHHSLQRREVEVSPPQKGEVLDILISNGTYPTSPTDSTGPDGRGLIPTSDGAGEVVAVGEGVSQWRKGDRVHSLFFETWLDGPILPEHNFQALGAGTSGCLSQYRVFKAETLLPIPPHLSYKEAATIPCAALTAWNSFFERKPITDQSTVLVLGSGGVSVFGAQLAKAAGARVIATTSSELKAKRYKELGVDEAAGARVIATTSSELKAKRYKELGVDEVVNYREFPQWSVKVKELTGGKGVEQVLEVGGEGTVFQSVKSIERGGLVHMIGAVAADTPSDGTVQELSTLILITPATLSGVQIGSKAMCERLDAFITQHRIKPVIDRVFKWSEVIEAFDYQLTGSHFGKIVIQID</sequence>
<dbReference type="InterPro" id="IPR036291">
    <property type="entry name" value="NAD(P)-bd_dom_sf"/>
</dbReference>
<dbReference type="EMBL" id="CAJMWY010002015">
    <property type="protein sequence ID" value="CAE6480076.1"/>
    <property type="molecule type" value="Genomic_DNA"/>
</dbReference>
<dbReference type="Gene3D" id="3.90.180.10">
    <property type="entry name" value="Medium-chain alcohol dehydrogenases, catalytic domain"/>
    <property type="match status" value="2"/>
</dbReference>
<dbReference type="InterPro" id="IPR020843">
    <property type="entry name" value="ER"/>
</dbReference>
<feature type="domain" description="Enoyl reductase (ER)" evidence="1">
    <location>
        <begin position="21"/>
        <end position="372"/>
    </location>
</feature>
<protein>
    <recommendedName>
        <fullName evidence="1">Enoyl reductase (ER) domain-containing protein</fullName>
    </recommendedName>
</protein>